<gene>
    <name evidence="1" type="ORF">PISMIDRAFT_97025</name>
</gene>
<dbReference type="OrthoDB" id="2408877at2759"/>
<sequence length="93" mass="10840">MAENFIIALTDEVEKSHYLTTWKKAPCAPQLQLLEEWCLNNNLKKFHHKLCIDPDVFAHLVRRLDDHPVFSNNSNNQQLPVLVQLAIFLQLFA</sequence>
<organism evidence="1 2">
    <name type="scientific">Pisolithus microcarpus 441</name>
    <dbReference type="NCBI Taxonomy" id="765257"/>
    <lineage>
        <taxon>Eukaryota</taxon>
        <taxon>Fungi</taxon>
        <taxon>Dikarya</taxon>
        <taxon>Basidiomycota</taxon>
        <taxon>Agaricomycotina</taxon>
        <taxon>Agaricomycetes</taxon>
        <taxon>Agaricomycetidae</taxon>
        <taxon>Boletales</taxon>
        <taxon>Sclerodermatineae</taxon>
        <taxon>Pisolithaceae</taxon>
        <taxon>Pisolithus</taxon>
    </lineage>
</organism>
<proteinExistence type="predicted"/>
<dbReference type="AlphaFoldDB" id="A0A0C9Z7G5"/>
<keyword evidence="2" id="KW-1185">Reference proteome</keyword>
<dbReference type="Proteomes" id="UP000054018">
    <property type="component" value="Unassembled WGS sequence"/>
</dbReference>
<dbReference type="HOGENOM" id="CLU_018552_16_0_1"/>
<dbReference type="EMBL" id="KN833709">
    <property type="protein sequence ID" value="KIK25256.1"/>
    <property type="molecule type" value="Genomic_DNA"/>
</dbReference>
<name>A0A0C9Z7G5_9AGAM</name>
<protein>
    <submittedName>
        <fullName evidence="1">Uncharacterized protein</fullName>
    </submittedName>
</protein>
<evidence type="ECO:0000313" key="2">
    <source>
        <dbReference type="Proteomes" id="UP000054018"/>
    </source>
</evidence>
<accession>A0A0C9Z7G5</accession>
<evidence type="ECO:0000313" key="1">
    <source>
        <dbReference type="EMBL" id="KIK25256.1"/>
    </source>
</evidence>
<reference evidence="2" key="2">
    <citation type="submission" date="2015-01" db="EMBL/GenBank/DDBJ databases">
        <title>Evolutionary Origins and Diversification of the Mycorrhizal Mutualists.</title>
        <authorList>
            <consortium name="DOE Joint Genome Institute"/>
            <consortium name="Mycorrhizal Genomics Consortium"/>
            <person name="Kohler A."/>
            <person name="Kuo A."/>
            <person name="Nagy L.G."/>
            <person name="Floudas D."/>
            <person name="Copeland A."/>
            <person name="Barry K.W."/>
            <person name="Cichocki N."/>
            <person name="Veneault-Fourrey C."/>
            <person name="LaButti K."/>
            <person name="Lindquist E.A."/>
            <person name="Lipzen A."/>
            <person name="Lundell T."/>
            <person name="Morin E."/>
            <person name="Murat C."/>
            <person name="Riley R."/>
            <person name="Ohm R."/>
            <person name="Sun H."/>
            <person name="Tunlid A."/>
            <person name="Henrissat B."/>
            <person name="Grigoriev I.V."/>
            <person name="Hibbett D.S."/>
            <person name="Martin F."/>
        </authorList>
    </citation>
    <scope>NUCLEOTIDE SEQUENCE [LARGE SCALE GENOMIC DNA]</scope>
    <source>
        <strain evidence="2">441</strain>
    </source>
</reference>
<reference evidence="1 2" key="1">
    <citation type="submission" date="2014-04" db="EMBL/GenBank/DDBJ databases">
        <authorList>
            <consortium name="DOE Joint Genome Institute"/>
            <person name="Kuo A."/>
            <person name="Kohler A."/>
            <person name="Costa M.D."/>
            <person name="Nagy L.G."/>
            <person name="Floudas D."/>
            <person name="Copeland A."/>
            <person name="Barry K.W."/>
            <person name="Cichocki N."/>
            <person name="Veneault-Fourrey C."/>
            <person name="LaButti K."/>
            <person name="Lindquist E.A."/>
            <person name="Lipzen A."/>
            <person name="Lundell T."/>
            <person name="Morin E."/>
            <person name="Murat C."/>
            <person name="Sun H."/>
            <person name="Tunlid A."/>
            <person name="Henrissat B."/>
            <person name="Grigoriev I.V."/>
            <person name="Hibbett D.S."/>
            <person name="Martin F."/>
            <person name="Nordberg H.P."/>
            <person name="Cantor M.N."/>
            <person name="Hua S.X."/>
        </authorList>
    </citation>
    <scope>NUCLEOTIDE SEQUENCE [LARGE SCALE GENOMIC DNA]</scope>
    <source>
        <strain evidence="1 2">441</strain>
    </source>
</reference>